<keyword evidence="5 6" id="KW-0472">Membrane</keyword>
<comment type="subcellular location">
    <subcellularLocation>
        <location evidence="1">Cell membrane</location>
        <topology evidence="1">Multi-pass membrane protein</topology>
    </subcellularLocation>
</comment>
<dbReference type="InterPro" id="IPR003740">
    <property type="entry name" value="YitT"/>
</dbReference>
<dbReference type="PIRSF" id="PIRSF006483">
    <property type="entry name" value="Membrane_protein_YitT"/>
    <property type="match status" value="1"/>
</dbReference>
<dbReference type="CDD" id="cd16380">
    <property type="entry name" value="YitT_C"/>
    <property type="match status" value="1"/>
</dbReference>
<dbReference type="OrthoDB" id="9779786at2"/>
<evidence type="ECO:0000256" key="5">
    <source>
        <dbReference type="ARBA" id="ARBA00023136"/>
    </source>
</evidence>
<dbReference type="Proteomes" id="UP000239863">
    <property type="component" value="Unassembled WGS sequence"/>
</dbReference>
<sequence>MKKTFKEYGLITIGVFMVAFAAQYITIPNEIAGGGVTGLSVVTHQYFQNISIELFSYIFNFFLFIVGFIFIGREFGIKTVYAAFSLSTSLWLIKVLLNPGAITNDLILVVILGSAITGTGLAIVFNQSASTGGTDIIAKILNKYIHLDLGKGMLAADLLVTIASGLTFGWEKGMYALVFVFLNGTIIDKVIQGFNVTKQVLIVSEERDTISKYITEDLNRGCTTFDGKGAYSKNHVYMLYSIMGRKEFIKLKGYMKEIDPKAFITVNEVYEVLGQGFNEI</sequence>
<dbReference type="Pfam" id="PF10035">
    <property type="entry name" value="DUF2179"/>
    <property type="match status" value="1"/>
</dbReference>
<dbReference type="RefSeq" id="WP_104409605.1">
    <property type="nucleotide sequence ID" value="NZ_PTIS01000005.1"/>
</dbReference>
<dbReference type="STRING" id="37659.GCA_000703125_01475"/>
<dbReference type="GO" id="GO:0005886">
    <property type="term" value="C:plasma membrane"/>
    <property type="evidence" value="ECO:0007669"/>
    <property type="project" value="UniProtKB-SubCell"/>
</dbReference>
<evidence type="ECO:0000313" key="9">
    <source>
        <dbReference type="Proteomes" id="UP000239863"/>
    </source>
</evidence>
<protein>
    <submittedName>
        <fullName evidence="8">Uncharacterized membrane-anchored protein YitT (DUF2179 family)</fullName>
    </submittedName>
</protein>
<evidence type="ECO:0000256" key="4">
    <source>
        <dbReference type="ARBA" id="ARBA00022989"/>
    </source>
</evidence>
<feature type="transmembrane region" description="Helical" evidence="6">
    <location>
        <begin position="54"/>
        <end position="73"/>
    </location>
</feature>
<keyword evidence="2" id="KW-1003">Cell membrane</keyword>
<dbReference type="Gene3D" id="3.30.70.120">
    <property type="match status" value="1"/>
</dbReference>
<comment type="caution">
    <text evidence="8">The sequence shown here is derived from an EMBL/GenBank/DDBJ whole genome shotgun (WGS) entry which is preliminary data.</text>
</comment>
<dbReference type="AlphaFoldDB" id="A0A2S6FYH6"/>
<dbReference type="InterPro" id="IPR015867">
    <property type="entry name" value="N-reg_PII/ATP_PRibTrfase_C"/>
</dbReference>
<evidence type="ECO:0000256" key="1">
    <source>
        <dbReference type="ARBA" id="ARBA00004651"/>
    </source>
</evidence>
<organism evidence="8 9">
    <name type="scientific">Clostridium algidicarnis DSM 15099</name>
    <dbReference type="NCBI Taxonomy" id="1121295"/>
    <lineage>
        <taxon>Bacteria</taxon>
        <taxon>Bacillati</taxon>
        <taxon>Bacillota</taxon>
        <taxon>Clostridia</taxon>
        <taxon>Eubacteriales</taxon>
        <taxon>Clostridiaceae</taxon>
        <taxon>Clostridium</taxon>
    </lineage>
</organism>
<evidence type="ECO:0000256" key="3">
    <source>
        <dbReference type="ARBA" id="ARBA00022692"/>
    </source>
</evidence>
<evidence type="ECO:0000259" key="7">
    <source>
        <dbReference type="Pfam" id="PF10035"/>
    </source>
</evidence>
<feature type="transmembrane region" description="Helical" evidence="6">
    <location>
        <begin position="7"/>
        <end position="25"/>
    </location>
</feature>
<dbReference type="PANTHER" id="PTHR33545">
    <property type="entry name" value="UPF0750 MEMBRANE PROTEIN YITT-RELATED"/>
    <property type="match status" value="1"/>
</dbReference>
<dbReference type="EMBL" id="PTIS01000005">
    <property type="protein sequence ID" value="PPK48651.1"/>
    <property type="molecule type" value="Genomic_DNA"/>
</dbReference>
<feature type="transmembrane region" description="Helical" evidence="6">
    <location>
        <begin position="106"/>
        <end position="125"/>
    </location>
</feature>
<evidence type="ECO:0000256" key="2">
    <source>
        <dbReference type="ARBA" id="ARBA00022475"/>
    </source>
</evidence>
<keyword evidence="4 6" id="KW-1133">Transmembrane helix</keyword>
<name>A0A2S6FYH6_9CLOT</name>
<keyword evidence="3 6" id="KW-0812">Transmembrane</keyword>
<dbReference type="PANTHER" id="PTHR33545:SF9">
    <property type="entry name" value="UPF0750 MEMBRANE PROTEIN YITE"/>
    <property type="match status" value="1"/>
</dbReference>
<reference evidence="8 9" key="1">
    <citation type="submission" date="2018-02" db="EMBL/GenBank/DDBJ databases">
        <title>Genomic Encyclopedia of Archaeal and Bacterial Type Strains, Phase II (KMG-II): from individual species to whole genera.</title>
        <authorList>
            <person name="Goeker M."/>
        </authorList>
    </citation>
    <scope>NUCLEOTIDE SEQUENCE [LARGE SCALE GENOMIC DNA]</scope>
    <source>
        <strain evidence="8 9">DSM 15099</strain>
    </source>
</reference>
<accession>A0A2S6FYH6</accession>
<proteinExistence type="predicted"/>
<dbReference type="Pfam" id="PF02588">
    <property type="entry name" value="YitT_membrane"/>
    <property type="match status" value="1"/>
</dbReference>
<gene>
    <name evidence="8" type="ORF">BD821_10529</name>
</gene>
<evidence type="ECO:0000313" key="8">
    <source>
        <dbReference type="EMBL" id="PPK48651.1"/>
    </source>
</evidence>
<dbReference type="InterPro" id="IPR019264">
    <property type="entry name" value="DUF2179"/>
</dbReference>
<feature type="domain" description="DUF2179" evidence="7">
    <location>
        <begin position="220"/>
        <end position="274"/>
    </location>
</feature>
<evidence type="ECO:0000256" key="6">
    <source>
        <dbReference type="SAM" id="Phobius"/>
    </source>
</evidence>
<dbReference type="InterPro" id="IPR051461">
    <property type="entry name" value="UPF0750_membrane"/>
</dbReference>